<evidence type="ECO:0000313" key="2">
    <source>
        <dbReference type="EMBL" id="CAE7220573.1"/>
    </source>
</evidence>
<dbReference type="AlphaFoldDB" id="A0A812K4C9"/>
<organism evidence="2 3">
    <name type="scientific">Symbiodinium natans</name>
    <dbReference type="NCBI Taxonomy" id="878477"/>
    <lineage>
        <taxon>Eukaryota</taxon>
        <taxon>Sar</taxon>
        <taxon>Alveolata</taxon>
        <taxon>Dinophyceae</taxon>
        <taxon>Suessiales</taxon>
        <taxon>Symbiodiniaceae</taxon>
        <taxon>Symbiodinium</taxon>
    </lineage>
</organism>
<keyword evidence="3" id="KW-1185">Reference proteome</keyword>
<protein>
    <submittedName>
        <fullName evidence="2">Uncharacterized protein</fullName>
    </submittedName>
</protein>
<evidence type="ECO:0000256" key="1">
    <source>
        <dbReference type="SAM" id="SignalP"/>
    </source>
</evidence>
<sequence length="121" mass="13266">MRVASFPMRILVLLSSLPLVTSSNSSCSYEPAKEDHVGQVWFEIFGNGSFIHSQGDPDMNEVNFLQMGVASFAQPGNNPFILARTLARGTCVLPPHSPLISSTHRRHAPDASSIIFIVRSR</sequence>
<gene>
    <name evidence="2" type="ORF">SNAT2548_LOCUS8065</name>
</gene>
<comment type="caution">
    <text evidence="2">The sequence shown here is derived from an EMBL/GenBank/DDBJ whole genome shotgun (WGS) entry which is preliminary data.</text>
</comment>
<proteinExistence type="predicted"/>
<accession>A0A812K4C9</accession>
<dbReference type="Proteomes" id="UP000604046">
    <property type="component" value="Unassembled WGS sequence"/>
</dbReference>
<feature type="chain" id="PRO_5032814552" evidence="1">
    <location>
        <begin position="23"/>
        <end position="121"/>
    </location>
</feature>
<evidence type="ECO:0000313" key="3">
    <source>
        <dbReference type="Proteomes" id="UP000604046"/>
    </source>
</evidence>
<name>A0A812K4C9_9DINO</name>
<feature type="signal peptide" evidence="1">
    <location>
        <begin position="1"/>
        <end position="22"/>
    </location>
</feature>
<reference evidence="2" key="1">
    <citation type="submission" date="2021-02" db="EMBL/GenBank/DDBJ databases">
        <authorList>
            <person name="Dougan E. K."/>
            <person name="Rhodes N."/>
            <person name="Thang M."/>
            <person name="Chan C."/>
        </authorList>
    </citation>
    <scope>NUCLEOTIDE SEQUENCE</scope>
</reference>
<dbReference type="EMBL" id="CAJNDS010000581">
    <property type="protein sequence ID" value="CAE7220573.1"/>
    <property type="molecule type" value="Genomic_DNA"/>
</dbReference>
<keyword evidence="1" id="KW-0732">Signal</keyword>